<protein>
    <submittedName>
        <fullName evidence="2">Uncharacterized protein</fullName>
    </submittedName>
</protein>
<keyword evidence="1" id="KW-0472">Membrane</keyword>
<evidence type="ECO:0000256" key="1">
    <source>
        <dbReference type="SAM" id="Phobius"/>
    </source>
</evidence>
<keyword evidence="3" id="KW-1185">Reference proteome</keyword>
<sequence length="111" mass="12295">MERPGLWMEDAQLAAHDPDAPLTRRVLFGIRIMMLLFAVRALIVLTGADHISHLFNRFDAAHILLAGPHPMRLVALSMPVIAVAPRVELELRVVQRMARLLAKAAEKGGET</sequence>
<reference evidence="3" key="1">
    <citation type="submission" date="2018-05" db="EMBL/GenBank/DDBJ databases">
        <authorList>
            <person name="Du Z."/>
            <person name="Wang X."/>
        </authorList>
    </citation>
    <scope>NUCLEOTIDE SEQUENCE [LARGE SCALE GENOMIC DNA]</scope>
    <source>
        <strain evidence="3">WDS4C29</strain>
    </source>
</reference>
<dbReference type="Proteomes" id="UP000245293">
    <property type="component" value="Unassembled WGS sequence"/>
</dbReference>
<proteinExistence type="predicted"/>
<name>A0A2V1P4F7_9RHOB</name>
<evidence type="ECO:0000313" key="3">
    <source>
        <dbReference type="Proteomes" id="UP000245293"/>
    </source>
</evidence>
<keyword evidence="1" id="KW-0812">Transmembrane</keyword>
<dbReference type="AlphaFoldDB" id="A0A2V1P4F7"/>
<keyword evidence="1" id="KW-1133">Transmembrane helix</keyword>
<comment type="caution">
    <text evidence="2">The sequence shown here is derived from an EMBL/GenBank/DDBJ whole genome shotgun (WGS) entry which is preliminary data.</text>
</comment>
<dbReference type="EMBL" id="QETF01000005">
    <property type="protein sequence ID" value="PWG17369.1"/>
    <property type="molecule type" value="Genomic_DNA"/>
</dbReference>
<feature type="transmembrane region" description="Helical" evidence="1">
    <location>
        <begin position="26"/>
        <end position="48"/>
    </location>
</feature>
<evidence type="ECO:0000313" key="2">
    <source>
        <dbReference type="EMBL" id="PWG17369.1"/>
    </source>
</evidence>
<accession>A0A2V1P4F7</accession>
<gene>
    <name evidence="2" type="ORF">DFK10_06210</name>
</gene>
<organism evidence="2 3">
    <name type="scientific">Salibaculum griseiflavum</name>
    <dbReference type="NCBI Taxonomy" id="1914409"/>
    <lineage>
        <taxon>Bacteria</taxon>
        <taxon>Pseudomonadati</taxon>
        <taxon>Pseudomonadota</taxon>
        <taxon>Alphaproteobacteria</taxon>
        <taxon>Rhodobacterales</taxon>
        <taxon>Roseobacteraceae</taxon>
        <taxon>Salibaculum</taxon>
    </lineage>
</organism>